<comment type="caution">
    <text evidence="1">The sequence shown here is derived from an EMBL/GenBank/DDBJ whole genome shotgun (WGS) entry which is preliminary data.</text>
</comment>
<evidence type="ECO:0000313" key="1">
    <source>
        <dbReference type="EMBL" id="KKK93078.1"/>
    </source>
</evidence>
<proteinExistence type="predicted"/>
<reference evidence="1" key="1">
    <citation type="journal article" date="2015" name="Nature">
        <title>Complex archaea that bridge the gap between prokaryotes and eukaryotes.</title>
        <authorList>
            <person name="Spang A."/>
            <person name="Saw J.H."/>
            <person name="Jorgensen S.L."/>
            <person name="Zaremba-Niedzwiedzka K."/>
            <person name="Martijn J."/>
            <person name="Lind A.E."/>
            <person name="van Eijk R."/>
            <person name="Schleper C."/>
            <person name="Guy L."/>
            <person name="Ettema T.J."/>
        </authorList>
    </citation>
    <scope>NUCLEOTIDE SEQUENCE</scope>
</reference>
<name>A0A0F8ZH56_9ZZZZ</name>
<gene>
    <name evidence="1" type="ORF">LCGC14_2696450</name>
</gene>
<organism evidence="1">
    <name type="scientific">marine sediment metagenome</name>
    <dbReference type="NCBI Taxonomy" id="412755"/>
    <lineage>
        <taxon>unclassified sequences</taxon>
        <taxon>metagenomes</taxon>
        <taxon>ecological metagenomes</taxon>
    </lineage>
</organism>
<dbReference type="AlphaFoldDB" id="A0A0F8ZH56"/>
<dbReference type="EMBL" id="LAZR01047926">
    <property type="protein sequence ID" value="KKK93078.1"/>
    <property type="molecule type" value="Genomic_DNA"/>
</dbReference>
<accession>A0A0F8ZH56</accession>
<protein>
    <submittedName>
        <fullName evidence="1">Uncharacterized protein</fullName>
    </submittedName>
</protein>
<sequence length="53" mass="5589">MDPNTHIERITRIADALAIGDSGEALSIDLAISVDLSRNSVLADILAAPTDKE</sequence>